<gene>
    <name evidence="2" type="ORF">CWS01_09185</name>
</gene>
<dbReference type="InterPro" id="IPR036388">
    <property type="entry name" value="WH-like_DNA-bd_sf"/>
</dbReference>
<dbReference type="AlphaFoldDB" id="A0A2N0Z3E7"/>
<feature type="coiled-coil region" evidence="1">
    <location>
        <begin position="5"/>
        <end position="58"/>
    </location>
</feature>
<name>A0A2N0Z3E7_9BACI</name>
<proteinExistence type="predicted"/>
<organism evidence="2 3">
    <name type="scientific">Niallia nealsonii</name>
    <dbReference type="NCBI Taxonomy" id="115979"/>
    <lineage>
        <taxon>Bacteria</taxon>
        <taxon>Bacillati</taxon>
        <taxon>Bacillota</taxon>
        <taxon>Bacilli</taxon>
        <taxon>Bacillales</taxon>
        <taxon>Bacillaceae</taxon>
        <taxon>Niallia</taxon>
    </lineage>
</organism>
<sequence length="193" mass="22777">MEDLLKQYKLSLKGIKKKREQFKEQINCLQEVIKDKRNKKKDRLLAKEEKQLLEAEDIIYAGIESDLLFAIEWMKTGKNPGNRRAIERRSVYQNTKPVDPVLMQRYFRSTENCYEWDREEKEYAASYSERVHIDDLLSVLTESEREIYLMKKGYALSLNKIADERGIVKSVVSRTLKRAEKKIEEQLLLVGGN</sequence>
<comment type="caution">
    <text evidence="2">The sequence shown here is derived from an EMBL/GenBank/DDBJ whole genome shotgun (WGS) entry which is preliminary data.</text>
</comment>
<dbReference type="EMBL" id="PISE01000017">
    <property type="protein sequence ID" value="PKG24009.1"/>
    <property type="molecule type" value="Genomic_DNA"/>
</dbReference>
<evidence type="ECO:0000313" key="3">
    <source>
        <dbReference type="Proteomes" id="UP000233375"/>
    </source>
</evidence>
<dbReference type="Proteomes" id="UP000233375">
    <property type="component" value="Unassembled WGS sequence"/>
</dbReference>
<dbReference type="NCBIfam" id="NF005385">
    <property type="entry name" value="PRK06930.1"/>
    <property type="match status" value="1"/>
</dbReference>
<evidence type="ECO:0000256" key="1">
    <source>
        <dbReference type="SAM" id="Coils"/>
    </source>
</evidence>
<keyword evidence="1" id="KW-0175">Coiled coil</keyword>
<dbReference type="OrthoDB" id="2083683at2"/>
<dbReference type="Gene3D" id="1.10.10.10">
    <property type="entry name" value="Winged helix-like DNA-binding domain superfamily/Winged helix DNA-binding domain"/>
    <property type="match status" value="1"/>
</dbReference>
<reference evidence="2 3" key="1">
    <citation type="journal article" date="2003" name="Int. J. Syst. Evol. Microbiol.">
        <title>Bacillus nealsonii sp. nov., isolated from a spacecraft-assembly facility, whose spores are gamma-radiation resistant.</title>
        <authorList>
            <person name="Venkateswaran K."/>
            <person name="Kempf M."/>
            <person name="Chen F."/>
            <person name="Satomi M."/>
            <person name="Nicholson W."/>
            <person name="Kern R."/>
        </authorList>
    </citation>
    <scope>NUCLEOTIDE SEQUENCE [LARGE SCALE GENOMIC DNA]</scope>
    <source>
        <strain evidence="2 3">FO-92</strain>
    </source>
</reference>
<keyword evidence="3" id="KW-1185">Reference proteome</keyword>
<accession>A0A2N0Z3E7</accession>
<evidence type="ECO:0000313" key="2">
    <source>
        <dbReference type="EMBL" id="PKG24009.1"/>
    </source>
</evidence>
<protein>
    <submittedName>
        <fullName evidence="2">Uncharacterized protein</fullName>
    </submittedName>
</protein>
<dbReference type="InterPro" id="IPR013324">
    <property type="entry name" value="RNA_pol_sigma_r3/r4-like"/>
</dbReference>
<dbReference type="CDD" id="cd06171">
    <property type="entry name" value="Sigma70_r4"/>
    <property type="match status" value="1"/>
</dbReference>
<dbReference type="SUPFAM" id="SSF88659">
    <property type="entry name" value="Sigma3 and sigma4 domains of RNA polymerase sigma factors"/>
    <property type="match status" value="1"/>
</dbReference>